<dbReference type="SUPFAM" id="SSF68906">
    <property type="entry name" value="SAP domain"/>
    <property type="match status" value="1"/>
</dbReference>
<gene>
    <name evidence="3" type="ORF">HPHI1048_LOCUS23192</name>
</gene>
<feature type="domain" description="SAP" evidence="2">
    <location>
        <begin position="131"/>
        <end position="165"/>
    </location>
</feature>
<dbReference type="InterPro" id="IPR003034">
    <property type="entry name" value="SAP_dom"/>
</dbReference>
<sequence length="200" mass="23095">MSRHSMQTFLKASVLFFLVDCCKAFSLYNKAFQMASLTRSLRLRLPPVRLDPLPSFCPCMSSNSNNVDVDRETESCARRLTGMDVKAAAGGVLVDEDIYEVPKRVAFVEKKILSQIVWGGRITDIPEREDLETMNVLMLRDLCKNLGLIQKGKKSDLIERIDSSRGTWSKQQELRLARMRIREELEANMRARWELRKDFF</sequence>
<evidence type="ECO:0000259" key="2">
    <source>
        <dbReference type="PROSITE" id="PS50800"/>
    </source>
</evidence>
<dbReference type="PROSITE" id="PS50800">
    <property type="entry name" value="SAP"/>
    <property type="match status" value="1"/>
</dbReference>
<feature type="signal peptide" evidence="1">
    <location>
        <begin position="1"/>
        <end position="24"/>
    </location>
</feature>
<dbReference type="SMART" id="SM00513">
    <property type="entry name" value="SAP"/>
    <property type="match status" value="1"/>
</dbReference>
<dbReference type="Pfam" id="PF02037">
    <property type="entry name" value="SAP"/>
    <property type="match status" value="1"/>
</dbReference>
<reference evidence="3" key="1">
    <citation type="submission" date="2021-01" db="EMBL/GenBank/DDBJ databases">
        <authorList>
            <person name="Corre E."/>
            <person name="Pelletier E."/>
            <person name="Niang G."/>
            <person name="Scheremetjew M."/>
            <person name="Finn R."/>
            <person name="Kale V."/>
            <person name="Holt S."/>
            <person name="Cochrane G."/>
            <person name="Meng A."/>
            <person name="Brown T."/>
            <person name="Cohen L."/>
        </authorList>
    </citation>
    <scope>NUCLEOTIDE SEQUENCE</scope>
    <source>
        <strain evidence="3">CCMP325</strain>
    </source>
</reference>
<accession>A0A7S0I0U7</accession>
<keyword evidence="1" id="KW-0732">Signal</keyword>
<organism evidence="3">
    <name type="scientific">Hanusia phi</name>
    <dbReference type="NCBI Taxonomy" id="3032"/>
    <lineage>
        <taxon>Eukaryota</taxon>
        <taxon>Cryptophyceae</taxon>
        <taxon>Pyrenomonadales</taxon>
        <taxon>Geminigeraceae</taxon>
        <taxon>Hanusia</taxon>
    </lineage>
</organism>
<dbReference type="InterPro" id="IPR036361">
    <property type="entry name" value="SAP_dom_sf"/>
</dbReference>
<dbReference type="AlphaFoldDB" id="A0A7S0I0U7"/>
<dbReference type="Gene3D" id="1.10.720.30">
    <property type="entry name" value="SAP domain"/>
    <property type="match status" value="1"/>
</dbReference>
<name>A0A7S0I0U7_9CRYP</name>
<feature type="chain" id="PRO_5030515566" description="SAP domain-containing protein" evidence="1">
    <location>
        <begin position="25"/>
        <end position="200"/>
    </location>
</feature>
<evidence type="ECO:0000256" key="1">
    <source>
        <dbReference type="SAM" id="SignalP"/>
    </source>
</evidence>
<proteinExistence type="predicted"/>
<dbReference type="EMBL" id="HBEO01034285">
    <property type="protein sequence ID" value="CAD8507564.1"/>
    <property type="molecule type" value="Transcribed_RNA"/>
</dbReference>
<protein>
    <recommendedName>
        <fullName evidence="2">SAP domain-containing protein</fullName>
    </recommendedName>
</protein>
<evidence type="ECO:0000313" key="3">
    <source>
        <dbReference type="EMBL" id="CAD8507564.1"/>
    </source>
</evidence>